<dbReference type="NCBIfam" id="TIGR00481">
    <property type="entry name" value="YbhB/YbcL family Raf kinase inhibitor-like protein"/>
    <property type="match status" value="1"/>
</dbReference>
<dbReference type="GO" id="GO:0004860">
    <property type="term" value="F:protein kinase inhibitor activity"/>
    <property type="evidence" value="ECO:0007669"/>
    <property type="project" value="UniProtKB-KW"/>
</dbReference>
<keyword evidence="2" id="KW-1185">Reference proteome</keyword>
<keyword evidence="1" id="KW-0649">Protein kinase inhibitor</keyword>
<dbReference type="Gene3D" id="3.90.280.10">
    <property type="entry name" value="PEBP-like"/>
    <property type="match status" value="1"/>
</dbReference>
<evidence type="ECO:0000313" key="1">
    <source>
        <dbReference type="EMBL" id="MBL4914027.1"/>
    </source>
</evidence>
<dbReference type="InterPro" id="IPR036610">
    <property type="entry name" value="PEBP-like_sf"/>
</dbReference>
<organism evidence="1 2">
    <name type="scientific">Shewanella schlegeliana</name>
    <dbReference type="NCBI Taxonomy" id="190308"/>
    <lineage>
        <taxon>Bacteria</taxon>
        <taxon>Pseudomonadati</taxon>
        <taxon>Pseudomonadota</taxon>
        <taxon>Gammaproteobacteria</taxon>
        <taxon>Alteromonadales</taxon>
        <taxon>Shewanellaceae</taxon>
        <taxon>Shewanella</taxon>
    </lineage>
</organism>
<dbReference type="InterPro" id="IPR005247">
    <property type="entry name" value="YbhB_YbcL/LppC-like"/>
</dbReference>
<dbReference type="EMBL" id="JAESVD010000006">
    <property type="protein sequence ID" value="MBL4914027.1"/>
    <property type="molecule type" value="Genomic_DNA"/>
</dbReference>
<comment type="caution">
    <text evidence="1">The sequence shown here is derived from an EMBL/GenBank/DDBJ whole genome shotgun (WGS) entry which is preliminary data.</text>
</comment>
<dbReference type="Proteomes" id="UP000604898">
    <property type="component" value="Unassembled WGS sequence"/>
</dbReference>
<dbReference type="PANTHER" id="PTHR30289">
    <property type="entry name" value="UNCHARACTERIZED PROTEIN YBCL-RELATED"/>
    <property type="match status" value="1"/>
</dbReference>
<evidence type="ECO:0000313" key="2">
    <source>
        <dbReference type="Proteomes" id="UP000604898"/>
    </source>
</evidence>
<dbReference type="SUPFAM" id="SSF49777">
    <property type="entry name" value="PEBP-like"/>
    <property type="match status" value="1"/>
</dbReference>
<name>A0ABS1T2H8_9GAMM</name>
<sequence>MAFALCDLTITSTAFEQLGEIPKTHTGEAENSSPQLSWTSIPDGCQSFAVVCHDPDAPRVSADGSYGFVHWLVYNIPSDIRQLEENSKLYTSGLNDFGRGAYGGPMPPKGHGTHLYYFWVLALDKELALPEGLSMRELLAKVEPHLIGMNRLVGKYQRD</sequence>
<gene>
    <name evidence="1" type="ORF">JMA39_12960</name>
</gene>
<dbReference type="RefSeq" id="WP_202722271.1">
    <property type="nucleotide sequence ID" value="NZ_BPEX01000027.1"/>
</dbReference>
<reference evidence="1 2" key="1">
    <citation type="submission" date="2021-01" db="EMBL/GenBank/DDBJ databases">
        <title>Genome sequence of Shewanella schlegeliana JCM 11561.</title>
        <authorList>
            <person name="Zhang H."/>
            <person name="Li C."/>
        </authorList>
    </citation>
    <scope>NUCLEOTIDE SEQUENCE [LARGE SCALE GENOMIC DNA]</scope>
    <source>
        <strain evidence="1 2">JCM 11561</strain>
    </source>
</reference>
<dbReference type="CDD" id="cd00865">
    <property type="entry name" value="PEBP_bact_arch"/>
    <property type="match status" value="1"/>
</dbReference>
<dbReference type="PANTHER" id="PTHR30289:SF1">
    <property type="entry name" value="PEBP (PHOSPHATIDYLETHANOLAMINE-BINDING PROTEIN) FAMILY PROTEIN"/>
    <property type="match status" value="1"/>
</dbReference>
<protein>
    <submittedName>
        <fullName evidence="1">YbhB/YbcL family Raf kinase inhibitor-like protein</fullName>
    </submittedName>
</protein>
<dbReference type="Pfam" id="PF01161">
    <property type="entry name" value="PBP"/>
    <property type="match status" value="1"/>
</dbReference>
<accession>A0ABS1T2H8</accession>
<dbReference type="InterPro" id="IPR008914">
    <property type="entry name" value="PEBP"/>
</dbReference>
<proteinExistence type="predicted"/>